<dbReference type="PANTHER" id="PTHR15319">
    <property type="entry name" value="TATA BOX-BINDING PROTEIN ASSOCIATED FACTOR RNA POLYMERASE I SUBUNIT C"/>
    <property type="match status" value="1"/>
</dbReference>
<dbReference type="InterPro" id="IPR049090">
    <property type="entry name" value="TAF1C_HB"/>
</dbReference>
<evidence type="ECO:0000259" key="2">
    <source>
        <dbReference type="Pfam" id="PF20641"/>
    </source>
</evidence>
<evidence type="ECO:0000259" key="3">
    <source>
        <dbReference type="Pfam" id="PF20642"/>
    </source>
</evidence>
<proteinExistence type="predicted"/>
<dbReference type="Pfam" id="PF20642">
    <property type="entry name" value="TAF1C_HB"/>
    <property type="match status" value="1"/>
</dbReference>
<dbReference type="EMBL" id="JAROKS010000005">
    <property type="protein sequence ID" value="KAK1803627.1"/>
    <property type="molecule type" value="Genomic_DNA"/>
</dbReference>
<feature type="compositionally biased region" description="Polar residues" evidence="1">
    <location>
        <begin position="939"/>
        <end position="966"/>
    </location>
</feature>
<feature type="region of interest" description="Disordered" evidence="1">
    <location>
        <begin position="599"/>
        <end position="646"/>
    </location>
</feature>
<dbReference type="GO" id="GO:0001650">
    <property type="term" value="C:fibrillar center"/>
    <property type="evidence" value="ECO:0007669"/>
    <property type="project" value="TreeGrafter"/>
</dbReference>
<feature type="domain" description="TAF1C helical bundle" evidence="3">
    <location>
        <begin position="558"/>
        <end position="858"/>
    </location>
</feature>
<comment type="caution">
    <text evidence="4">The sequence shown here is derived from an EMBL/GenBank/DDBJ whole genome shotgun (WGS) entry which is preliminary data.</text>
</comment>
<dbReference type="InterPro" id="IPR038801">
    <property type="entry name" value="TAF1C"/>
</dbReference>
<accession>A0AAD9E675</accession>
<dbReference type="Pfam" id="PF20641">
    <property type="entry name" value="TAF1C_beta-prop"/>
    <property type="match status" value="1"/>
</dbReference>
<evidence type="ECO:0000313" key="4">
    <source>
        <dbReference type="EMBL" id="KAK1803627.1"/>
    </source>
</evidence>
<dbReference type="GO" id="GO:0001164">
    <property type="term" value="F:RNA polymerase I core promoter sequence-specific DNA binding"/>
    <property type="evidence" value="ECO:0007669"/>
    <property type="project" value="TreeGrafter"/>
</dbReference>
<evidence type="ECO:0000256" key="1">
    <source>
        <dbReference type="SAM" id="MobiDB-lite"/>
    </source>
</evidence>
<dbReference type="Proteomes" id="UP001239994">
    <property type="component" value="Unassembled WGS sequence"/>
</dbReference>
<feature type="compositionally biased region" description="Polar residues" evidence="1">
    <location>
        <begin position="1031"/>
        <end position="1043"/>
    </location>
</feature>
<dbReference type="AlphaFoldDB" id="A0AAD9E675"/>
<organism evidence="4 5">
    <name type="scientific">Electrophorus voltai</name>
    <dbReference type="NCBI Taxonomy" id="2609070"/>
    <lineage>
        <taxon>Eukaryota</taxon>
        <taxon>Metazoa</taxon>
        <taxon>Chordata</taxon>
        <taxon>Craniata</taxon>
        <taxon>Vertebrata</taxon>
        <taxon>Euteleostomi</taxon>
        <taxon>Actinopterygii</taxon>
        <taxon>Neopterygii</taxon>
        <taxon>Teleostei</taxon>
        <taxon>Ostariophysi</taxon>
        <taxon>Gymnotiformes</taxon>
        <taxon>Gymnotoidei</taxon>
        <taxon>Gymnotidae</taxon>
        <taxon>Electrophorus</taxon>
    </lineage>
</organism>
<name>A0AAD9E675_9TELE</name>
<feature type="region of interest" description="Disordered" evidence="1">
    <location>
        <begin position="883"/>
        <end position="1053"/>
    </location>
</feature>
<keyword evidence="5" id="KW-1185">Reference proteome</keyword>
<reference evidence="4" key="1">
    <citation type="submission" date="2023-03" db="EMBL/GenBank/DDBJ databases">
        <title>Electrophorus voltai genome.</title>
        <authorList>
            <person name="Bian C."/>
        </authorList>
    </citation>
    <scope>NUCLEOTIDE SEQUENCE</scope>
    <source>
        <strain evidence="4">CB-2022</strain>
        <tissue evidence="4">Muscle</tissue>
    </source>
</reference>
<protein>
    <submittedName>
        <fullName evidence="4">Uncharacterized protein</fullName>
    </submittedName>
</protein>
<dbReference type="PANTHER" id="PTHR15319:SF1">
    <property type="entry name" value="TATA BOX-BINDING PROTEIN-ASSOCIATED FACTOR RNA POLYMERASE I SUBUNIT C"/>
    <property type="match status" value="1"/>
</dbReference>
<feature type="compositionally biased region" description="Basic and acidic residues" evidence="1">
    <location>
        <begin position="1044"/>
        <end position="1053"/>
    </location>
</feature>
<sequence length="1053" mass="117510">MDNKFPRQLFPHVYLNGPPDLKSVHDYGSWGSYESVVEIRGESARVGGSRAHGGDAFASCANRPLAVAASQRRMVNTITSDYFSRMGDPEEAKQWEFLSQHKVEGERWVPTEPIVTPLLAPNKDCKIYSGPPSNPDDFPEHMQYFYVHHCMDSFFTMGQLLGEHFNFRKKSLKVCLRVCLFTCACLCMCELGHYSERVCRYHHLLGDVISDIPQTLLAELLHEELTLQKELVQFQPVSTGGALVFAPLQEDQGEACLIYPRGDALDSLTFHRVVQEFSEGKPPSMHLAETPMVFNVNGTVRQVSMNPVDDQDHIGVRSDYFCSSWVIKDGVRPRAMEVVQLKERSTSLSVSPHVTGELLVASESGAAYLWTLGKGLQKFREEDSNLYFNAKSPWRWCEFSAHPRVMVYADRTGAELTDTRSSDCSHTLFRIGNTSRCRSGERLILTKYLDQCHAHHHLFTTQFSAYLLDERMPGIPALKWEHMMESPPCFAQALPALGPHGTSKILLGAQRTQETMLLQYSGGREWPCRSDGPVQRLSSPCESLQVRQLPHRQHSATARLAAPATGLAVSQNGGFLTVFQLTEAGDVFYQLLELHPDAVSADPHPSVRRLSAGPPELASNPERAPVESGSVGDKEPALSGEKQLPDGDFERECRAMQAFAHADANRSAPGASGGSSCEPTFVPESSARSALISCARLARPGGPETASRKLKLIWKHWLESLLSNTKAKKRRLGHRQVKTEGLMSFNVRQRDELEEDKFLSLRKVLLDVVKNRKLLVHGDTYLPPLQVTPFPDAVHPEDWPDDLSRRLSASWEGGWSNWWVEKLGLNRDAKIEALRRKRRREKRARSRSRMSLSGSFVSSISYQDGLSDWSSVAEYLGSDAESFANSQNAPKDEALSDAETLAKSQRQSRELPSCETEPSKRPLRSPQLSSKGSPLGHTSPLSRFQASLTSQRTPQPLQWQASTVETDTAPAPSVFKSSGFPQQTPKRRQQQDYLSSLFGSQEPSQDLGQDDGATAVHQRSSFSLAPWGLSKVQTSSQASQPQRKNIDFKTKRK</sequence>
<evidence type="ECO:0000313" key="5">
    <source>
        <dbReference type="Proteomes" id="UP001239994"/>
    </source>
</evidence>
<dbReference type="InterPro" id="IPR049087">
    <property type="entry name" value="TAF1C_beta-prop"/>
</dbReference>
<feature type="compositionally biased region" description="Polar residues" evidence="1">
    <location>
        <begin position="991"/>
        <end position="1007"/>
    </location>
</feature>
<feature type="domain" description="TAF1C beta-propeller" evidence="2">
    <location>
        <begin position="314"/>
        <end position="449"/>
    </location>
</feature>
<feature type="compositionally biased region" description="Polar residues" evidence="1">
    <location>
        <begin position="975"/>
        <end position="984"/>
    </location>
</feature>
<gene>
    <name evidence="4" type="ORF">P4O66_021050</name>
</gene>